<evidence type="ECO:0000256" key="3">
    <source>
        <dbReference type="ARBA" id="ARBA00022676"/>
    </source>
</evidence>
<accession>A0A318KGN2</accession>
<dbReference type="InterPro" id="IPR002638">
    <property type="entry name" value="Quinolinate_PRibosylTrfase_C"/>
</dbReference>
<dbReference type="CDD" id="cd01573">
    <property type="entry name" value="modD_like"/>
    <property type="match status" value="1"/>
</dbReference>
<feature type="domain" description="Quinolinate phosphoribosyl transferase N-terminal" evidence="7">
    <location>
        <begin position="23"/>
        <end position="107"/>
    </location>
</feature>
<dbReference type="PANTHER" id="PTHR32179">
    <property type="entry name" value="NICOTINATE-NUCLEOTIDE PYROPHOSPHORYLASE [CARBOXYLATING]"/>
    <property type="match status" value="1"/>
</dbReference>
<dbReference type="InterPro" id="IPR006242">
    <property type="entry name" value="ModD"/>
</dbReference>
<dbReference type="GO" id="GO:0034213">
    <property type="term" value="P:quinolinate catabolic process"/>
    <property type="evidence" value="ECO:0007669"/>
    <property type="project" value="TreeGrafter"/>
</dbReference>
<dbReference type="PANTHER" id="PTHR32179:SF4">
    <property type="entry name" value="PYROPHOSPHORYLASE MODD-RELATED"/>
    <property type="match status" value="1"/>
</dbReference>
<comment type="similarity">
    <text evidence="1 5">Belongs to the NadC/ModD family.</text>
</comment>
<evidence type="ECO:0000313" key="8">
    <source>
        <dbReference type="EMBL" id="PXX76139.1"/>
    </source>
</evidence>
<dbReference type="SUPFAM" id="SSF54675">
    <property type="entry name" value="Nicotinate/Quinolinate PRTase N-terminal domain-like"/>
    <property type="match status" value="1"/>
</dbReference>
<dbReference type="GO" id="GO:0004514">
    <property type="term" value="F:nicotinate-nucleotide diphosphorylase (carboxylating) activity"/>
    <property type="evidence" value="ECO:0007669"/>
    <property type="project" value="InterPro"/>
</dbReference>
<protein>
    <recommendedName>
        <fullName evidence="2">Putative pyrophosphorylase ModD</fullName>
    </recommendedName>
</protein>
<dbReference type="AlphaFoldDB" id="A0A318KGN2"/>
<dbReference type="SUPFAM" id="SSF51690">
    <property type="entry name" value="Nicotinate/Quinolinate PRTase C-terminal domain-like"/>
    <property type="match status" value="1"/>
</dbReference>
<evidence type="ECO:0000259" key="6">
    <source>
        <dbReference type="Pfam" id="PF01729"/>
    </source>
</evidence>
<comment type="caution">
    <text evidence="8">The sequence shown here is derived from an EMBL/GenBank/DDBJ whole genome shotgun (WGS) entry which is preliminary data.</text>
</comment>
<gene>
    <name evidence="8" type="ORF">DFR34_12243</name>
</gene>
<evidence type="ECO:0000256" key="2">
    <source>
        <dbReference type="ARBA" id="ARBA00019205"/>
    </source>
</evidence>
<dbReference type="OrthoDB" id="192277at2"/>
<dbReference type="InterPro" id="IPR027277">
    <property type="entry name" value="NadC/ModD"/>
</dbReference>
<dbReference type="Gene3D" id="3.20.20.70">
    <property type="entry name" value="Aldolase class I"/>
    <property type="match status" value="1"/>
</dbReference>
<organism evidence="8 9">
    <name type="scientific">Rivihabitans pingtungensis</name>
    <dbReference type="NCBI Taxonomy" id="1054498"/>
    <lineage>
        <taxon>Bacteria</taxon>
        <taxon>Pseudomonadati</taxon>
        <taxon>Pseudomonadota</taxon>
        <taxon>Betaproteobacteria</taxon>
        <taxon>Neisseriales</taxon>
        <taxon>Aquaspirillaceae</taxon>
        <taxon>Rivihabitans</taxon>
    </lineage>
</organism>
<dbReference type="Pfam" id="PF01729">
    <property type="entry name" value="QRPTase_C"/>
    <property type="match status" value="1"/>
</dbReference>
<dbReference type="PIRSF" id="PIRSF006250">
    <property type="entry name" value="NadC_ModD"/>
    <property type="match status" value="1"/>
</dbReference>
<evidence type="ECO:0000256" key="5">
    <source>
        <dbReference type="PIRNR" id="PIRNR006250"/>
    </source>
</evidence>
<dbReference type="InterPro" id="IPR022412">
    <property type="entry name" value="Quinolinate_PRibosylTrfase_N"/>
</dbReference>
<dbReference type="Pfam" id="PF02749">
    <property type="entry name" value="QRPTase_N"/>
    <property type="match status" value="1"/>
</dbReference>
<proteinExistence type="inferred from homology"/>
<dbReference type="NCBIfam" id="TIGR01334">
    <property type="entry name" value="modD"/>
    <property type="match status" value="1"/>
</dbReference>
<keyword evidence="4 5" id="KW-0808">Transferase</keyword>
<evidence type="ECO:0000313" key="9">
    <source>
        <dbReference type="Proteomes" id="UP000247555"/>
    </source>
</evidence>
<dbReference type="Proteomes" id="UP000247555">
    <property type="component" value="Unassembled WGS sequence"/>
</dbReference>
<dbReference type="InterPro" id="IPR036068">
    <property type="entry name" value="Nicotinate_pribotase-like_C"/>
</dbReference>
<feature type="domain" description="Quinolinate phosphoribosyl transferase C-terminal" evidence="6">
    <location>
        <begin position="109"/>
        <end position="275"/>
    </location>
</feature>
<dbReference type="GO" id="GO:0005737">
    <property type="term" value="C:cytoplasm"/>
    <property type="evidence" value="ECO:0007669"/>
    <property type="project" value="TreeGrafter"/>
</dbReference>
<dbReference type="InterPro" id="IPR013785">
    <property type="entry name" value="Aldolase_TIM"/>
</dbReference>
<dbReference type="InterPro" id="IPR037128">
    <property type="entry name" value="Quinolinate_PRibosylTase_N_sf"/>
</dbReference>
<evidence type="ECO:0000256" key="4">
    <source>
        <dbReference type="ARBA" id="ARBA00022679"/>
    </source>
</evidence>
<dbReference type="EMBL" id="QJKI01000022">
    <property type="protein sequence ID" value="PXX76139.1"/>
    <property type="molecule type" value="Genomic_DNA"/>
</dbReference>
<keyword evidence="9" id="KW-1185">Reference proteome</keyword>
<sequence>MNPYCLPDSLLEQLLHEDSPYGDATSFALGLGAHQGELHFAARQAMTLCASEDAQRMAQMLGLHIDQPARASGARLVAGEPILTVSGAADALHRLWKPAQTLMEYLSGIASAVSALVDAARAVSPDIGVACTRKTFPGGKVACIKAVLAGGAVPHRLSVSETLLLFAEHRTFLPDASPEAMLMALRSWSERKTVVEVADPAEARRWIDAGAEVIQLEKCPPAQLAEVVAYARQRAAPPLIAAAGGVHAGNAADYARAGAGLLVSSAPYHAAPRDVAVSMRARCA</sequence>
<keyword evidence="3 5" id="KW-0328">Glycosyltransferase</keyword>
<evidence type="ECO:0000256" key="1">
    <source>
        <dbReference type="ARBA" id="ARBA00009400"/>
    </source>
</evidence>
<dbReference type="RefSeq" id="WP_110391702.1">
    <property type="nucleotide sequence ID" value="NZ_QJKI01000022.1"/>
</dbReference>
<reference evidence="8 9" key="1">
    <citation type="submission" date="2018-05" db="EMBL/GenBank/DDBJ databases">
        <title>Genomic Encyclopedia of Type Strains, Phase IV (KMG-IV): sequencing the most valuable type-strain genomes for metagenomic binning, comparative biology and taxonomic classification.</title>
        <authorList>
            <person name="Goeker M."/>
        </authorList>
    </citation>
    <scope>NUCLEOTIDE SEQUENCE [LARGE SCALE GENOMIC DNA]</scope>
    <source>
        <strain evidence="8 9">DSM 29661</strain>
    </source>
</reference>
<dbReference type="Gene3D" id="3.90.1170.20">
    <property type="entry name" value="Quinolinate phosphoribosyl transferase, N-terminal domain"/>
    <property type="match status" value="1"/>
</dbReference>
<name>A0A318KGN2_9NEIS</name>
<evidence type="ECO:0000259" key="7">
    <source>
        <dbReference type="Pfam" id="PF02749"/>
    </source>
</evidence>
<dbReference type="GO" id="GO:0009435">
    <property type="term" value="P:NAD+ biosynthetic process"/>
    <property type="evidence" value="ECO:0007669"/>
    <property type="project" value="InterPro"/>
</dbReference>